<dbReference type="EMBL" id="JAMKFB020000012">
    <property type="protein sequence ID" value="KAL0179533.1"/>
    <property type="molecule type" value="Genomic_DNA"/>
</dbReference>
<evidence type="ECO:0000313" key="2">
    <source>
        <dbReference type="Proteomes" id="UP001529510"/>
    </source>
</evidence>
<dbReference type="Pfam" id="PF00514">
    <property type="entry name" value="Arm"/>
    <property type="match status" value="1"/>
</dbReference>
<name>A0ABD0PZS6_CIRMR</name>
<dbReference type="GO" id="GO:0048513">
    <property type="term" value="P:animal organ development"/>
    <property type="evidence" value="ECO:0007669"/>
    <property type="project" value="UniProtKB-ARBA"/>
</dbReference>
<reference evidence="1 2" key="1">
    <citation type="submission" date="2024-05" db="EMBL/GenBank/DDBJ databases">
        <title>Genome sequencing and assembly of Indian major carp, Cirrhinus mrigala (Hamilton, 1822).</title>
        <authorList>
            <person name="Mohindra V."/>
            <person name="Chowdhury L.M."/>
            <person name="Lal K."/>
            <person name="Jena J.K."/>
        </authorList>
    </citation>
    <scope>NUCLEOTIDE SEQUENCE [LARGE SCALE GENOMIC DNA]</scope>
    <source>
        <strain evidence="1">CM1030</strain>
        <tissue evidence="1">Blood</tissue>
    </source>
</reference>
<dbReference type="InterPro" id="IPR011989">
    <property type="entry name" value="ARM-like"/>
</dbReference>
<feature type="non-terminal residue" evidence="1">
    <location>
        <position position="1"/>
    </location>
</feature>
<proteinExistence type="predicted"/>
<dbReference type="Gene3D" id="1.25.10.10">
    <property type="entry name" value="Leucine-rich Repeat Variant"/>
    <property type="match status" value="1"/>
</dbReference>
<comment type="caution">
    <text evidence="1">The sequence shown here is derived from an EMBL/GenBank/DDBJ whole genome shotgun (WGS) entry which is preliminary data.</text>
</comment>
<dbReference type="InterPro" id="IPR000225">
    <property type="entry name" value="Armadillo"/>
</dbReference>
<protein>
    <submittedName>
        <fullName evidence="1">Uncharacterized protein</fullName>
    </submittedName>
</protein>
<dbReference type="PANTHER" id="PTHR46241">
    <property type="entry name" value="ARMADILLO REPEAT-CONTAINING PROTEIN 4 ARMC4"/>
    <property type="match status" value="1"/>
</dbReference>
<dbReference type="AlphaFoldDB" id="A0ABD0PZS6"/>
<dbReference type="SUPFAM" id="SSF48371">
    <property type="entry name" value="ARM repeat"/>
    <property type="match status" value="1"/>
</dbReference>
<sequence length="74" mass="8036">GNDKLRRYLAEAIACCCTWGSNCVSFGEAGAVAPLVHYLRSKDPSVHQATARALFELSKDPNNCITMHENGVVK</sequence>
<dbReference type="PANTHER" id="PTHR46241:SF1">
    <property type="entry name" value="OUTER DYNEIN ARM-DOCKING COMPLEX SUBUNIT 2"/>
    <property type="match status" value="1"/>
</dbReference>
<feature type="non-terminal residue" evidence="1">
    <location>
        <position position="74"/>
    </location>
</feature>
<organism evidence="1 2">
    <name type="scientific">Cirrhinus mrigala</name>
    <name type="common">Mrigala</name>
    <dbReference type="NCBI Taxonomy" id="683832"/>
    <lineage>
        <taxon>Eukaryota</taxon>
        <taxon>Metazoa</taxon>
        <taxon>Chordata</taxon>
        <taxon>Craniata</taxon>
        <taxon>Vertebrata</taxon>
        <taxon>Euteleostomi</taxon>
        <taxon>Actinopterygii</taxon>
        <taxon>Neopterygii</taxon>
        <taxon>Teleostei</taxon>
        <taxon>Ostariophysi</taxon>
        <taxon>Cypriniformes</taxon>
        <taxon>Cyprinidae</taxon>
        <taxon>Labeoninae</taxon>
        <taxon>Labeonini</taxon>
        <taxon>Cirrhinus</taxon>
    </lineage>
</organism>
<evidence type="ECO:0000313" key="1">
    <source>
        <dbReference type="EMBL" id="KAL0179533.1"/>
    </source>
</evidence>
<gene>
    <name evidence="1" type="ORF">M9458_024975</name>
</gene>
<dbReference type="InterPro" id="IPR016024">
    <property type="entry name" value="ARM-type_fold"/>
</dbReference>
<accession>A0ABD0PZS6</accession>
<keyword evidence="2" id="KW-1185">Reference proteome</keyword>
<dbReference type="Proteomes" id="UP001529510">
    <property type="component" value="Unassembled WGS sequence"/>
</dbReference>